<feature type="domain" description="Pentraxin (PTX)" evidence="7">
    <location>
        <begin position="350"/>
        <end position="555"/>
    </location>
</feature>
<proteinExistence type="predicted"/>
<comment type="cofactor">
    <cofactor evidence="1">
        <name>Ca(2+)</name>
        <dbReference type="ChEBI" id="CHEBI:29108"/>
    </cofactor>
</comment>
<dbReference type="InterPro" id="IPR013320">
    <property type="entry name" value="ConA-like_dom_sf"/>
</dbReference>
<keyword evidence="4" id="KW-1015">Disulfide bond</keyword>
<dbReference type="EMBL" id="CACRXK020001291">
    <property type="protein sequence ID" value="CAB3988194.1"/>
    <property type="molecule type" value="Genomic_DNA"/>
</dbReference>
<evidence type="ECO:0000313" key="9">
    <source>
        <dbReference type="Proteomes" id="UP001152795"/>
    </source>
</evidence>
<comment type="caution">
    <text evidence="8">The sequence shown here is derived from an EMBL/GenBank/DDBJ whole genome shotgun (WGS) entry which is preliminary data.</text>
</comment>
<evidence type="ECO:0000256" key="5">
    <source>
        <dbReference type="ARBA" id="ARBA00023180"/>
    </source>
</evidence>
<dbReference type="InterPro" id="IPR051360">
    <property type="entry name" value="Neuronal_Pentraxin_Related"/>
</dbReference>
<name>A0A7D9DKL6_PARCT</name>
<protein>
    <recommendedName>
        <fullName evidence="7">Pentraxin (PTX) domain-containing protein</fullName>
    </recommendedName>
</protein>
<comment type="caution">
    <text evidence="6">Lacks conserved residue(s) required for the propagation of feature annotation.</text>
</comment>
<dbReference type="PANTHER" id="PTHR19277:SF125">
    <property type="entry name" value="B6"/>
    <property type="match status" value="1"/>
</dbReference>
<dbReference type="SUPFAM" id="SSF49899">
    <property type="entry name" value="Concanavalin A-like lectins/glucanases"/>
    <property type="match status" value="2"/>
</dbReference>
<evidence type="ECO:0000256" key="6">
    <source>
        <dbReference type="PROSITE-ProRule" id="PRU01172"/>
    </source>
</evidence>
<dbReference type="InterPro" id="IPR001759">
    <property type="entry name" value="PTX_dom"/>
</dbReference>
<accession>A0A7D9DKL6</accession>
<reference evidence="8" key="1">
    <citation type="submission" date="2020-04" db="EMBL/GenBank/DDBJ databases">
        <authorList>
            <person name="Alioto T."/>
            <person name="Alioto T."/>
            <person name="Gomez Garrido J."/>
        </authorList>
    </citation>
    <scope>NUCLEOTIDE SEQUENCE</scope>
    <source>
        <strain evidence="8">A484AB</strain>
    </source>
</reference>
<keyword evidence="5" id="KW-0325">Glycoprotein</keyword>
<keyword evidence="3" id="KW-0106">Calcium</keyword>
<dbReference type="GO" id="GO:0046872">
    <property type="term" value="F:metal ion binding"/>
    <property type="evidence" value="ECO:0007669"/>
    <property type="project" value="UniProtKB-KW"/>
</dbReference>
<keyword evidence="9" id="KW-1185">Reference proteome</keyword>
<evidence type="ECO:0000256" key="1">
    <source>
        <dbReference type="ARBA" id="ARBA00001913"/>
    </source>
</evidence>
<evidence type="ECO:0000256" key="2">
    <source>
        <dbReference type="ARBA" id="ARBA00022723"/>
    </source>
</evidence>
<evidence type="ECO:0000259" key="7">
    <source>
        <dbReference type="PROSITE" id="PS51828"/>
    </source>
</evidence>
<evidence type="ECO:0000256" key="3">
    <source>
        <dbReference type="ARBA" id="ARBA00022837"/>
    </source>
</evidence>
<dbReference type="Pfam" id="PF13385">
    <property type="entry name" value="Laminin_G_3"/>
    <property type="match status" value="1"/>
</dbReference>
<organism evidence="8 9">
    <name type="scientific">Paramuricea clavata</name>
    <name type="common">Red gorgonian</name>
    <name type="synonym">Violescent sea-whip</name>
    <dbReference type="NCBI Taxonomy" id="317549"/>
    <lineage>
        <taxon>Eukaryota</taxon>
        <taxon>Metazoa</taxon>
        <taxon>Cnidaria</taxon>
        <taxon>Anthozoa</taxon>
        <taxon>Octocorallia</taxon>
        <taxon>Malacalcyonacea</taxon>
        <taxon>Plexauridae</taxon>
        <taxon>Paramuricea</taxon>
    </lineage>
</organism>
<dbReference type="OrthoDB" id="8793160at2759"/>
<sequence length="564" mass="64358">MILSRSLNITLPVKKWSQICFILYKKIMLQVYHNGLLYNTVNITKFVYNNLQQQNTTVLPQEITIEGTGTMVPAFEQISPGVVDRNSSSYLTVTRLYVVDKSELANYEILRLFNEPYFSEVTRDFRVDWTEFYQPDASSNTSALVTPSKEPDLGNFDLRFPGNPDVTIDIPYIPPLDTFSLSMWIRVNTSHGEDATIFELDSGRGTVLKLQRRGLRFEFLFNCSNSTVKLSYPNVITDDNWFHLIFQRAKPNHKIHQYKHGSYMQTKRDLRLNVTMLEIHNCTIRIGDGTFVGDITSLNLWSVAFTGNMIVSLALNPGNAAGDIFSWKRLMEQSYQTSLTVPSTCRQRPGQFDIVFPEQNHNSISYISTSSSYLNKFNSIAAAFWIKIPSSADEFTLISYAVPSEVNEFSVHFGTTGICVYLHGNLRFIPLERSKLLDRKWHHFIISYASSNGILYCYHNGKLTMKDRGLAKSFIAKDGVLVIGAQQSRYNEVNEFIFQFTGEISQLQIYRRTFSQGAIRTFSARCSNIPGNFFRWADIPAGIKGQVRIRHQSECLKAKSGEVD</sequence>
<dbReference type="AlphaFoldDB" id="A0A7D9DKL6"/>
<evidence type="ECO:0000313" key="8">
    <source>
        <dbReference type="EMBL" id="CAB3988194.1"/>
    </source>
</evidence>
<dbReference type="Proteomes" id="UP001152795">
    <property type="component" value="Unassembled WGS sequence"/>
</dbReference>
<gene>
    <name evidence="8" type="ORF">PACLA_8A083896</name>
</gene>
<dbReference type="Gene3D" id="2.60.120.200">
    <property type="match status" value="2"/>
</dbReference>
<evidence type="ECO:0000256" key="4">
    <source>
        <dbReference type="ARBA" id="ARBA00023157"/>
    </source>
</evidence>
<dbReference type="PROSITE" id="PS51828">
    <property type="entry name" value="PTX_2"/>
    <property type="match status" value="1"/>
</dbReference>
<dbReference type="SMART" id="SM00159">
    <property type="entry name" value="PTX"/>
    <property type="match status" value="1"/>
</dbReference>
<dbReference type="Pfam" id="PF00354">
    <property type="entry name" value="Pentaxin"/>
    <property type="match status" value="1"/>
</dbReference>
<dbReference type="PANTHER" id="PTHR19277">
    <property type="entry name" value="PENTRAXIN"/>
    <property type="match status" value="1"/>
</dbReference>
<keyword evidence="2" id="KW-0479">Metal-binding</keyword>